<dbReference type="AlphaFoldDB" id="A0A1I7BWC0"/>
<dbReference type="Proteomes" id="UP000183371">
    <property type="component" value="Unassembled WGS sequence"/>
</dbReference>
<proteinExistence type="predicted"/>
<accession>A0A1I7BWC0</accession>
<evidence type="ECO:0000313" key="2">
    <source>
        <dbReference type="Proteomes" id="UP000183371"/>
    </source>
</evidence>
<name>A0A1I7BWC0_9HYPH</name>
<protein>
    <submittedName>
        <fullName evidence="1">Uncharacterized protein</fullName>
    </submittedName>
</protein>
<organism evidence="1 2">
    <name type="scientific">Pseudovibrio denitrificans</name>
    <dbReference type="NCBI Taxonomy" id="258256"/>
    <lineage>
        <taxon>Bacteria</taxon>
        <taxon>Pseudomonadati</taxon>
        <taxon>Pseudomonadota</taxon>
        <taxon>Alphaproteobacteria</taxon>
        <taxon>Hyphomicrobiales</taxon>
        <taxon>Stappiaceae</taxon>
        <taxon>Pseudovibrio</taxon>
    </lineage>
</organism>
<reference evidence="2" key="1">
    <citation type="submission" date="2016-10" db="EMBL/GenBank/DDBJ databases">
        <authorList>
            <person name="Varghese N."/>
            <person name="Submissions S."/>
        </authorList>
    </citation>
    <scope>NUCLEOTIDE SEQUENCE [LARGE SCALE GENOMIC DNA]</scope>
    <source>
        <strain evidence="2">DSM 17465</strain>
    </source>
</reference>
<evidence type="ECO:0000313" key="1">
    <source>
        <dbReference type="EMBL" id="SFT91474.1"/>
    </source>
</evidence>
<dbReference type="EMBL" id="FPBD01000004">
    <property type="protein sequence ID" value="SFT91474.1"/>
    <property type="molecule type" value="Genomic_DNA"/>
</dbReference>
<gene>
    <name evidence="1" type="ORF">SAMN05444141_104414</name>
</gene>
<sequence>MQRSRIFNEVKYTSYRIKHIWFKIDFFAKKTVLQTSPLKMNSIIAVPNSATTSGLSQ</sequence>
<keyword evidence="2" id="KW-1185">Reference proteome</keyword>